<accession>A0ABT5D846</accession>
<dbReference type="Proteomes" id="UP001221838">
    <property type="component" value="Unassembled WGS sequence"/>
</dbReference>
<keyword evidence="4" id="KW-1185">Reference proteome</keyword>
<dbReference type="InterPro" id="IPR006179">
    <property type="entry name" value="5_nucleotidase/apyrase"/>
</dbReference>
<dbReference type="InterPro" id="IPR029052">
    <property type="entry name" value="Metallo-depent_PP-like"/>
</dbReference>
<dbReference type="PANTHER" id="PTHR11575">
    <property type="entry name" value="5'-NUCLEOTIDASE-RELATED"/>
    <property type="match status" value="1"/>
</dbReference>
<reference evidence="3 4" key="1">
    <citation type="submission" date="2022-11" db="EMBL/GenBank/DDBJ databases">
        <title>Minimal conservation of predation-associated metabolite biosynthetic gene clusters underscores biosynthetic potential of Myxococcota including descriptions for ten novel species: Archangium lansinium sp. nov., Myxococcus landrumus sp. nov., Nannocystis bai.</title>
        <authorList>
            <person name="Ahearne A."/>
            <person name="Stevens C."/>
            <person name="Dowd S."/>
        </authorList>
    </citation>
    <scope>NUCLEOTIDE SEQUENCE [LARGE SCALE GENOMIC DNA]</scope>
    <source>
        <strain evidence="3 4">NCWAL01</strain>
    </source>
</reference>
<dbReference type="EMBL" id="JAQNDM010000002">
    <property type="protein sequence ID" value="MDC0709303.1"/>
    <property type="molecule type" value="Genomic_DNA"/>
</dbReference>
<proteinExistence type="predicted"/>
<keyword evidence="1" id="KW-0175">Coiled coil</keyword>
<sequence>MLVLDAGNALFKSPVSSGDPGEKVRAELLLEQMDAMGTAAMAVGANDLSLGVELLRKKAQGTKMKLLSANLTSKEGKPLFPASTVVSVGGLKVGVIGASPEGDLQAAQGKPVLPAVRAEAKLLREKDKVDVVVVLAAVPYAVSRQLAQQGEGLDFVVQSHDVRGPGIAQREGLATLIPPGGRGRQLARLELSVDGAGPFVDASIVQRDQESLKMIEANLTRTRERLAATKDETARKALEETIATFETRRTSLQQSVKDGATGARRTHLLSYKQLGTDVPSDPAVQKLVERIEPPGSAHP</sequence>
<protein>
    <submittedName>
        <fullName evidence="3">5'-nucleotidase</fullName>
    </submittedName>
</protein>
<evidence type="ECO:0000256" key="1">
    <source>
        <dbReference type="SAM" id="Coils"/>
    </source>
</evidence>
<organism evidence="3 4">
    <name type="scientific">Stigmatella ashevillensis</name>
    <dbReference type="NCBI Taxonomy" id="2995309"/>
    <lineage>
        <taxon>Bacteria</taxon>
        <taxon>Pseudomonadati</taxon>
        <taxon>Myxococcota</taxon>
        <taxon>Myxococcia</taxon>
        <taxon>Myxococcales</taxon>
        <taxon>Cystobacterineae</taxon>
        <taxon>Archangiaceae</taxon>
        <taxon>Stigmatella</taxon>
    </lineage>
</organism>
<dbReference type="PANTHER" id="PTHR11575:SF24">
    <property type="entry name" value="5'-NUCLEOTIDASE"/>
    <property type="match status" value="1"/>
</dbReference>
<feature type="coiled-coil region" evidence="1">
    <location>
        <begin position="212"/>
        <end position="255"/>
    </location>
</feature>
<gene>
    <name evidence="3" type="ORF">POL68_12590</name>
</gene>
<dbReference type="Gene3D" id="3.60.21.10">
    <property type="match status" value="1"/>
</dbReference>
<evidence type="ECO:0000313" key="3">
    <source>
        <dbReference type="EMBL" id="MDC0709303.1"/>
    </source>
</evidence>
<evidence type="ECO:0000313" key="4">
    <source>
        <dbReference type="Proteomes" id="UP001221838"/>
    </source>
</evidence>
<comment type="caution">
    <text evidence="3">The sequence shown here is derived from an EMBL/GenBank/DDBJ whole genome shotgun (WGS) entry which is preliminary data.</text>
</comment>
<feature type="region of interest" description="Disordered" evidence="2">
    <location>
        <begin position="271"/>
        <end position="299"/>
    </location>
</feature>
<evidence type="ECO:0000256" key="2">
    <source>
        <dbReference type="SAM" id="MobiDB-lite"/>
    </source>
</evidence>
<name>A0ABT5D846_9BACT</name>
<dbReference type="SUPFAM" id="SSF56300">
    <property type="entry name" value="Metallo-dependent phosphatases"/>
    <property type="match status" value="1"/>
</dbReference>